<dbReference type="GO" id="GO:0090575">
    <property type="term" value="C:RNA polymerase II transcription regulator complex"/>
    <property type="evidence" value="ECO:0000318"/>
    <property type="project" value="GO_Central"/>
</dbReference>
<dbReference type="InParanoid" id="A2FZI2"/>
<dbReference type="KEGG" id="tva:4747353"/>
<reference evidence="3" key="1">
    <citation type="submission" date="2006-10" db="EMBL/GenBank/DDBJ databases">
        <authorList>
            <person name="Amadeo P."/>
            <person name="Zhao Q."/>
            <person name="Wortman J."/>
            <person name="Fraser-Liggett C."/>
            <person name="Carlton J."/>
        </authorList>
    </citation>
    <scope>NUCLEOTIDE SEQUENCE</scope>
    <source>
        <strain evidence="3">G3</strain>
    </source>
</reference>
<evidence type="ECO:0000259" key="2">
    <source>
        <dbReference type="SMART" id="SM01372"/>
    </source>
</evidence>
<dbReference type="AlphaFoldDB" id="A2FZI2"/>
<dbReference type="GO" id="GO:0006357">
    <property type="term" value="P:regulation of transcription by RNA polymerase II"/>
    <property type="evidence" value="ECO:0000318"/>
    <property type="project" value="GO_Central"/>
</dbReference>
<keyword evidence="1" id="KW-0804">Transcription</keyword>
<accession>A2FZI2</accession>
<protein>
    <recommendedName>
        <fullName evidence="2">E2F/DP family winged-helix DNA-binding domain-containing protein</fullName>
    </recommendedName>
</protein>
<evidence type="ECO:0000313" key="3">
    <source>
        <dbReference type="EMBL" id="EAX89682.1"/>
    </source>
</evidence>
<gene>
    <name evidence="3" type="ORF">TVAG_471540</name>
</gene>
<dbReference type="InterPro" id="IPR003316">
    <property type="entry name" value="E2F_WHTH_DNA-bd_dom"/>
</dbReference>
<dbReference type="SMART" id="SM01372">
    <property type="entry name" value="E2F_TDP"/>
    <property type="match status" value="1"/>
</dbReference>
<name>A2FZI2_TRIV3</name>
<dbReference type="Proteomes" id="UP000001542">
    <property type="component" value="Unassembled WGS sequence"/>
</dbReference>
<dbReference type="InterPro" id="IPR036388">
    <property type="entry name" value="WH-like_DNA-bd_sf"/>
</dbReference>
<dbReference type="RefSeq" id="XP_001302612.1">
    <property type="nucleotide sequence ID" value="XM_001302611.1"/>
</dbReference>
<dbReference type="GO" id="GO:0000981">
    <property type="term" value="F:DNA-binding transcription factor activity, RNA polymerase II-specific"/>
    <property type="evidence" value="ECO:0000318"/>
    <property type="project" value="GO_Central"/>
</dbReference>
<dbReference type="SMR" id="A2FZI2"/>
<dbReference type="VEuPathDB" id="TrichDB:TVAGG3_0423850"/>
<proteinExistence type="inferred from homology"/>
<sequence>MISLIDYGSYEVLKECPPTHKKNDKESKSITEIFGKMVKHFENHHSKNLNVMNVSLQFNIQSRRVYDFFNVFSALGVCKSQYKGSISWLSVNNIADTIKKAYYEIEVDSDNFSFQELFSFEQSPSLGALAIRFITLYFFLNVNILCIHDVATLFLNPTSDRKSLERRLYLVLGILEIVGLVHHSQRTGEYRITINTEEVVLEVLELKKKNLKNYSILSLLNTVNQKYLDTIFPLRREEYLKIVQG</sequence>
<dbReference type="SUPFAM" id="SSF46785">
    <property type="entry name" value="Winged helix' DNA-binding domain"/>
    <property type="match status" value="1"/>
</dbReference>
<organism evidence="3 4">
    <name type="scientific">Trichomonas vaginalis (strain ATCC PRA-98 / G3)</name>
    <dbReference type="NCBI Taxonomy" id="412133"/>
    <lineage>
        <taxon>Eukaryota</taxon>
        <taxon>Metamonada</taxon>
        <taxon>Parabasalia</taxon>
        <taxon>Trichomonadida</taxon>
        <taxon>Trichomonadidae</taxon>
        <taxon>Trichomonas</taxon>
    </lineage>
</organism>
<evidence type="ECO:0000256" key="1">
    <source>
        <dbReference type="RuleBase" id="RU003796"/>
    </source>
</evidence>
<keyword evidence="4" id="KW-1185">Reference proteome</keyword>
<dbReference type="Pfam" id="PF02319">
    <property type="entry name" value="WHD_E2F_TDP"/>
    <property type="match status" value="1"/>
</dbReference>
<dbReference type="GO" id="GO:0000978">
    <property type="term" value="F:RNA polymerase II cis-regulatory region sequence-specific DNA binding"/>
    <property type="evidence" value="ECO:0000318"/>
    <property type="project" value="GO_Central"/>
</dbReference>
<dbReference type="InterPro" id="IPR036390">
    <property type="entry name" value="WH_DNA-bd_sf"/>
</dbReference>
<keyword evidence="1" id="KW-0238">DNA-binding</keyword>
<keyword evidence="1" id="KW-0539">Nucleus</keyword>
<comment type="subcellular location">
    <subcellularLocation>
        <location evidence="1">Nucleus</location>
    </subcellularLocation>
</comment>
<reference evidence="3" key="2">
    <citation type="journal article" date="2007" name="Science">
        <title>Draft genome sequence of the sexually transmitted pathogen Trichomonas vaginalis.</title>
        <authorList>
            <person name="Carlton J.M."/>
            <person name="Hirt R.P."/>
            <person name="Silva J.C."/>
            <person name="Delcher A.L."/>
            <person name="Schatz M."/>
            <person name="Zhao Q."/>
            <person name="Wortman J.R."/>
            <person name="Bidwell S.L."/>
            <person name="Alsmark U.C.M."/>
            <person name="Besteiro S."/>
            <person name="Sicheritz-Ponten T."/>
            <person name="Noel C.J."/>
            <person name="Dacks J.B."/>
            <person name="Foster P.G."/>
            <person name="Simillion C."/>
            <person name="Van de Peer Y."/>
            <person name="Miranda-Saavedra D."/>
            <person name="Barton G.J."/>
            <person name="Westrop G.D."/>
            <person name="Mueller S."/>
            <person name="Dessi D."/>
            <person name="Fiori P.L."/>
            <person name="Ren Q."/>
            <person name="Paulsen I."/>
            <person name="Zhang H."/>
            <person name="Bastida-Corcuera F.D."/>
            <person name="Simoes-Barbosa A."/>
            <person name="Brown M.T."/>
            <person name="Hayes R.D."/>
            <person name="Mukherjee M."/>
            <person name="Okumura C.Y."/>
            <person name="Schneider R."/>
            <person name="Smith A.J."/>
            <person name="Vanacova S."/>
            <person name="Villalvazo M."/>
            <person name="Haas B.J."/>
            <person name="Pertea M."/>
            <person name="Feldblyum T.V."/>
            <person name="Utterback T.R."/>
            <person name="Shu C.L."/>
            <person name="Osoegawa K."/>
            <person name="de Jong P.J."/>
            <person name="Hrdy I."/>
            <person name="Horvathova L."/>
            <person name="Zubacova Z."/>
            <person name="Dolezal P."/>
            <person name="Malik S.B."/>
            <person name="Logsdon J.M. Jr."/>
            <person name="Henze K."/>
            <person name="Gupta A."/>
            <person name="Wang C.C."/>
            <person name="Dunne R.L."/>
            <person name="Upcroft J.A."/>
            <person name="Upcroft P."/>
            <person name="White O."/>
            <person name="Salzberg S.L."/>
            <person name="Tang P."/>
            <person name="Chiu C.-H."/>
            <person name="Lee Y.-S."/>
            <person name="Embley T.M."/>
            <person name="Coombs G.H."/>
            <person name="Mottram J.C."/>
            <person name="Tachezy J."/>
            <person name="Fraser-Liggett C.M."/>
            <person name="Johnson P.J."/>
        </authorList>
    </citation>
    <scope>NUCLEOTIDE SEQUENCE [LARGE SCALE GENOMIC DNA]</scope>
    <source>
        <strain evidence="3">G3</strain>
    </source>
</reference>
<dbReference type="EMBL" id="DS114177">
    <property type="protein sequence ID" value="EAX89682.1"/>
    <property type="molecule type" value="Genomic_DNA"/>
</dbReference>
<feature type="domain" description="E2F/DP family winged-helix DNA-binding" evidence="2">
    <location>
        <begin position="25"/>
        <end position="90"/>
    </location>
</feature>
<keyword evidence="1" id="KW-0805">Transcription regulation</keyword>
<dbReference type="Gene3D" id="1.10.10.10">
    <property type="entry name" value="Winged helix-like DNA-binding domain superfamily/Winged helix DNA-binding domain"/>
    <property type="match status" value="1"/>
</dbReference>
<dbReference type="VEuPathDB" id="TrichDB:TVAG_471540"/>
<comment type="similarity">
    <text evidence="1">Belongs to the E2F/DP family.</text>
</comment>
<evidence type="ECO:0000313" key="4">
    <source>
        <dbReference type="Proteomes" id="UP000001542"/>
    </source>
</evidence>